<evidence type="ECO:0000256" key="10">
    <source>
        <dbReference type="ARBA" id="ARBA00023175"/>
    </source>
</evidence>
<dbReference type="GO" id="GO:0051959">
    <property type="term" value="F:dynein light intermediate chain binding"/>
    <property type="evidence" value="ECO:0007669"/>
    <property type="project" value="InterPro"/>
</dbReference>
<feature type="coiled-coil region" evidence="13">
    <location>
        <begin position="337"/>
        <end position="364"/>
    </location>
</feature>
<dbReference type="GO" id="GO:0007018">
    <property type="term" value="P:microtubule-based movement"/>
    <property type="evidence" value="ECO:0007669"/>
    <property type="project" value="InterPro"/>
</dbReference>
<dbReference type="FunFam" id="3.20.180.20:FF:000003">
    <property type="entry name" value="Dynein heavy chain 12, axonemal"/>
    <property type="match status" value="1"/>
</dbReference>
<evidence type="ECO:0000256" key="13">
    <source>
        <dbReference type="SAM" id="Coils"/>
    </source>
</evidence>
<feature type="compositionally biased region" description="Polar residues" evidence="14">
    <location>
        <begin position="1345"/>
        <end position="1362"/>
    </location>
</feature>
<feature type="region of interest" description="Disordered" evidence="14">
    <location>
        <begin position="1342"/>
        <end position="1362"/>
    </location>
</feature>
<dbReference type="SUPFAM" id="SSF52540">
    <property type="entry name" value="P-loop containing nucleoside triphosphate hydrolases"/>
    <property type="match status" value="2"/>
</dbReference>
<protein>
    <submittedName>
        <fullName evidence="17">Uncharacterized protein</fullName>
    </submittedName>
</protein>
<keyword evidence="4" id="KW-0677">Repeat</keyword>
<dbReference type="FunFam" id="1.20.140.100:FF:000004">
    <property type="entry name" value="Dynein axonemal heavy chain 6"/>
    <property type="match status" value="1"/>
</dbReference>
<keyword evidence="6" id="KW-0067">ATP-binding</keyword>
<dbReference type="STRING" id="947166.A0A1D1UXH5"/>
<evidence type="ECO:0000256" key="7">
    <source>
        <dbReference type="ARBA" id="ARBA00023017"/>
    </source>
</evidence>
<proteinExistence type="predicted"/>
<dbReference type="GO" id="GO:0030286">
    <property type="term" value="C:dynein complex"/>
    <property type="evidence" value="ECO:0007669"/>
    <property type="project" value="UniProtKB-KW"/>
</dbReference>
<keyword evidence="7" id="KW-0243">Dynein</keyword>
<evidence type="ECO:0000256" key="11">
    <source>
        <dbReference type="ARBA" id="ARBA00023212"/>
    </source>
</evidence>
<evidence type="ECO:0000256" key="9">
    <source>
        <dbReference type="ARBA" id="ARBA00023069"/>
    </source>
</evidence>
<dbReference type="Pfam" id="PF12774">
    <property type="entry name" value="AAA_6"/>
    <property type="match status" value="1"/>
</dbReference>
<keyword evidence="2" id="KW-0963">Cytoplasm</keyword>
<keyword evidence="18" id="KW-1185">Reference proteome</keyword>
<feature type="domain" description="Dynein heavy chain linker" evidence="15">
    <location>
        <begin position="382"/>
        <end position="784"/>
    </location>
</feature>
<dbReference type="Gene3D" id="1.10.8.710">
    <property type="match status" value="1"/>
</dbReference>
<evidence type="ECO:0000256" key="3">
    <source>
        <dbReference type="ARBA" id="ARBA00022701"/>
    </source>
</evidence>
<evidence type="ECO:0000313" key="17">
    <source>
        <dbReference type="EMBL" id="GAU94329.1"/>
    </source>
</evidence>
<feature type="domain" description="Dynein heavy chain hydrolytic ATP-binding dynein motor region" evidence="16">
    <location>
        <begin position="918"/>
        <end position="1244"/>
    </location>
</feature>
<name>A0A1D1UXH5_RAMVA</name>
<keyword evidence="8 13" id="KW-0175">Coiled coil</keyword>
<keyword evidence="9" id="KW-0969">Cilium</keyword>
<keyword evidence="11" id="KW-0206">Cytoskeleton</keyword>
<evidence type="ECO:0000256" key="6">
    <source>
        <dbReference type="ARBA" id="ARBA00022840"/>
    </source>
</evidence>
<keyword evidence="10" id="KW-0505">Motor protein</keyword>
<evidence type="ECO:0000256" key="14">
    <source>
        <dbReference type="SAM" id="MobiDB-lite"/>
    </source>
</evidence>
<evidence type="ECO:0000256" key="8">
    <source>
        <dbReference type="ARBA" id="ARBA00023054"/>
    </source>
</evidence>
<evidence type="ECO:0000256" key="2">
    <source>
        <dbReference type="ARBA" id="ARBA00022490"/>
    </source>
</evidence>
<keyword evidence="3" id="KW-0493">Microtubule</keyword>
<evidence type="ECO:0000313" key="18">
    <source>
        <dbReference type="Proteomes" id="UP000186922"/>
    </source>
</evidence>
<dbReference type="EMBL" id="BDGG01000002">
    <property type="protein sequence ID" value="GAU94329.1"/>
    <property type="molecule type" value="Genomic_DNA"/>
</dbReference>
<dbReference type="InterPro" id="IPR027417">
    <property type="entry name" value="P-loop_NTPase"/>
</dbReference>
<keyword evidence="12" id="KW-0966">Cell projection</keyword>
<dbReference type="InterPro" id="IPR013602">
    <property type="entry name" value="Dynein_heavy_linker"/>
</dbReference>
<dbReference type="Pfam" id="PF08393">
    <property type="entry name" value="DHC_N2"/>
    <property type="match status" value="1"/>
</dbReference>
<dbReference type="GO" id="GO:0005874">
    <property type="term" value="C:microtubule"/>
    <property type="evidence" value="ECO:0007669"/>
    <property type="project" value="UniProtKB-KW"/>
</dbReference>
<dbReference type="InterPro" id="IPR042222">
    <property type="entry name" value="Dynein_2_N"/>
</dbReference>
<comment type="subcellular location">
    <subcellularLocation>
        <location evidence="1">Cytoplasm</location>
        <location evidence="1">Cytoskeleton</location>
        <location evidence="1">Cilium axoneme</location>
    </subcellularLocation>
</comment>
<dbReference type="Gene3D" id="3.20.180.20">
    <property type="entry name" value="Dynein heavy chain, N-terminal domain 2"/>
    <property type="match status" value="1"/>
</dbReference>
<reference evidence="17 18" key="1">
    <citation type="journal article" date="2016" name="Nat. Commun.">
        <title>Extremotolerant tardigrade genome and improved radiotolerance of human cultured cells by tardigrade-unique protein.</title>
        <authorList>
            <person name="Hashimoto T."/>
            <person name="Horikawa D.D."/>
            <person name="Saito Y."/>
            <person name="Kuwahara H."/>
            <person name="Kozuka-Hata H."/>
            <person name="Shin-I T."/>
            <person name="Minakuchi Y."/>
            <person name="Ohishi K."/>
            <person name="Motoyama A."/>
            <person name="Aizu T."/>
            <person name="Enomoto A."/>
            <person name="Kondo K."/>
            <person name="Tanaka S."/>
            <person name="Hara Y."/>
            <person name="Koshikawa S."/>
            <person name="Sagara H."/>
            <person name="Miura T."/>
            <person name="Yokobori S."/>
            <person name="Miyagawa K."/>
            <person name="Suzuki Y."/>
            <person name="Kubo T."/>
            <person name="Oyama M."/>
            <person name="Kohara Y."/>
            <person name="Fujiyama A."/>
            <person name="Arakawa K."/>
            <person name="Katayama T."/>
            <person name="Toyoda A."/>
            <person name="Kunieda T."/>
        </authorList>
    </citation>
    <scope>NUCLEOTIDE SEQUENCE [LARGE SCALE GENOMIC DNA]</scope>
    <source>
        <strain evidence="17 18">YOKOZUNA-1</strain>
    </source>
</reference>
<dbReference type="OrthoDB" id="5593012at2759"/>
<comment type="caution">
    <text evidence="17">The sequence shown here is derived from an EMBL/GenBank/DDBJ whole genome shotgun (WGS) entry which is preliminary data.</text>
</comment>
<accession>A0A1D1UXH5</accession>
<evidence type="ECO:0000256" key="1">
    <source>
        <dbReference type="ARBA" id="ARBA00004430"/>
    </source>
</evidence>
<evidence type="ECO:0000256" key="5">
    <source>
        <dbReference type="ARBA" id="ARBA00022741"/>
    </source>
</evidence>
<dbReference type="FunFam" id="1.10.287.2620:FF:000002">
    <property type="entry name" value="Dynein heavy chain 2, axonemal"/>
    <property type="match status" value="1"/>
</dbReference>
<dbReference type="PANTHER" id="PTHR45703:SF1">
    <property type="entry name" value="DYNEINS HEAVY CHAIN"/>
    <property type="match status" value="1"/>
</dbReference>
<dbReference type="Gene3D" id="1.20.140.100">
    <property type="entry name" value="Dynein heavy chain, N-terminal domain 2"/>
    <property type="match status" value="1"/>
</dbReference>
<dbReference type="GO" id="GO:0005930">
    <property type="term" value="C:axoneme"/>
    <property type="evidence" value="ECO:0007669"/>
    <property type="project" value="UniProtKB-SubCell"/>
</dbReference>
<dbReference type="FunFam" id="3.40.50.300:FF:000044">
    <property type="entry name" value="Dynein heavy chain 5, axonemal"/>
    <property type="match status" value="1"/>
</dbReference>
<gene>
    <name evidence="17" type="primary">RvY_06121-1</name>
    <name evidence="17" type="synonym">RvY_06121.1</name>
    <name evidence="17" type="ORF">RvY_06121</name>
</gene>
<dbReference type="InterPro" id="IPR035699">
    <property type="entry name" value="AAA_6"/>
</dbReference>
<dbReference type="FunFam" id="1.10.8.710:FF:000004">
    <property type="entry name" value="Dynein axonemal heavy chain 6"/>
    <property type="match status" value="1"/>
</dbReference>
<sequence length="1362" mass="154317">MFFPQNDAEHYQPFPGFVVRIVLDASELKFDPDFANVQKLVLNVFHMIADVMKAFPSLDGLVAKATTGKKALDETRKLPVVGAVVLPEVLNPILSDMEKLLHTEFEKPVQFMDKYSVFEEITSNQCTKRMETFVAETHTYEEYLAEMEHFLKLTNDIYTSSSKTVYLGLFTVNCEDLISGYNKRIESIIDGYVVRMLELLEGDMSRLSEDQAIITRRLLSAPANIEELIQVQTMLDKFTSTEMAAFTQRLQQTGLHIQTICRYTNRQLSSASKVMLDLLSWQLGADKMAQASKRILEAKTEEFTGNLMARKDKITEDLELIDRLVMELFSNTEANDVSKYKRKANNLEARLEDCMQRIDQLNKEEALFKWEMTDYPQRAGIVTRLQPFVRLYDTGSDFADKCQQWLAAPTDEINPETVVAEVESMYATIHKLEKFFGQSPGPHGIASKVKGKIEQFKEFIPLINTLCNPGLRGRHWEQVSGVVGYTLKPSNELTLSKLVHLKLGAFISQFEVISEAATEEYSIEKTLNKMKDDWKELEFTLLPYRETGTTILSAVDELQLQLDDHLLKTQTVRGSPFVKAFETEAKVWEDTLRSMQDILDIWLKVQATWLYLEPIFSSPDILAQMPEEGKRFQQVDKVWRELMKAIQQDKRALSVIKIDKIMDKLQKSHESLEFILKGLNEYLEKKRLYFPRFFFLSNDELLEILSETKDPTRVQPHLKKCFEGIASLEFTPKLDVTHMKSAEMEVVQLIRTISTSKAKGQVEKWLVELEGVMISSIRDVIAKALQDYAVVPRKEWVVKWPGQAVLCVSQTYWTSEVHQAIHSGLPELSKYLQQNTDQISEIVAIVRGKISKQNRTTLGALVVIDVHARDVVYELVQAGITDENDFMWLSQLRYYWEDIEKDGTYNMATRMINSMLKYGYEYLGNSGRLVITPLTDRCYRTLFGALQLHLGGAPEGPAGTGKTETTKDLAKAVAKQCVVFNCSDGLDYLALGKFFKGLASCGAWSCFDEFNRINLEVLSVVAQQILTIQRGINSGATKLVFEGTEIKLDPTCSVFITMNPGYAGRSELPDNLKALFRSVAMMVPDYAMIAEIRLYSFGFKTARPLSVKIVATYRLCSEQLSSQSHYDYGMRAVNSVLIAAGNIKQKYPNEDENILILRSIKDVNLPKFLAHDIPLFNGITADLFPGTTLPSPDYELLNQAIADNCVKMNLQCTEVFVEKIQQIYEMMIVRHGFMIVGEPFAGKSCAYKVLAGALGDLHEKGLMDENKVLITVINPKSITMGQLYGQFDAVSHEWSDGVVRHQLVLCALSQLGEHFRWAVVCHMFCFSAGSWLSATAPSLRRKQQRGNGSSSMAPLTLCGSKT</sequence>
<dbReference type="GO" id="GO:0045505">
    <property type="term" value="F:dynein intermediate chain binding"/>
    <property type="evidence" value="ECO:0007669"/>
    <property type="project" value="InterPro"/>
</dbReference>
<dbReference type="InterPro" id="IPR042228">
    <property type="entry name" value="Dynein_linker_3"/>
</dbReference>
<evidence type="ECO:0000259" key="16">
    <source>
        <dbReference type="Pfam" id="PF12774"/>
    </source>
</evidence>
<dbReference type="PANTHER" id="PTHR45703">
    <property type="entry name" value="DYNEIN HEAVY CHAIN"/>
    <property type="match status" value="1"/>
</dbReference>
<dbReference type="Gene3D" id="3.40.50.300">
    <property type="entry name" value="P-loop containing nucleotide triphosphate hydrolases"/>
    <property type="match status" value="2"/>
</dbReference>
<dbReference type="GO" id="GO:0005524">
    <property type="term" value="F:ATP binding"/>
    <property type="evidence" value="ECO:0007669"/>
    <property type="project" value="UniProtKB-KW"/>
</dbReference>
<dbReference type="FunFam" id="1.20.58.1120:FF:000005">
    <property type="entry name" value="Dynein, axonemal, heavy chain 12"/>
    <property type="match status" value="1"/>
</dbReference>
<dbReference type="Gene3D" id="1.20.58.1120">
    <property type="match status" value="1"/>
</dbReference>
<dbReference type="Gene3D" id="1.10.287.2620">
    <property type="match status" value="1"/>
</dbReference>
<evidence type="ECO:0000256" key="4">
    <source>
        <dbReference type="ARBA" id="ARBA00022737"/>
    </source>
</evidence>
<keyword evidence="5" id="KW-0547">Nucleotide-binding</keyword>
<dbReference type="InterPro" id="IPR043157">
    <property type="entry name" value="Dynein_AAA1S"/>
</dbReference>
<evidence type="ECO:0000259" key="15">
    <source>
        <dbReference type="Pfam" id="PF08393"/>
    </source>
</evidence>
<organism evidence="17 18">
    <name type="scientific">Ramazzottius varieornatus</name>
    <name type="common">Water bear</name>
    <name type="synonym">Tardigrade</name>
    <dbReference type="NCBI Taxonomy" id="947166"/>
    <lineage>
        <taxon>Eukaryota</taxon>
        <taxon>Metazoa</taxon>
        <taxon>Ecdysozoa</taxon>
        <taxon>Tardigrada</taxon>
        <taxon>Eutardigrada</taxon>
        <taxon>Parachela</taxon>
        <taxon>Hypsibioidea</taxon>
        <taxon>Ramazzottiidae</taxon>
        <taxon>Ramazzottius</taxon>
    </lineage>
</organism>
<evidence type="ECO:0000256" key="12">
    <source>
        <dbReference type="ARBA" id="ARBA00023273"/>
    </source>
</evidence>
<dbReference type="Proteomes" id="UP000186922">
    <property type="component" value="Unassembled WGS sequence"/>
</dbReference>
<dbReference type="InterPro" id="IPR026983">
    <property type="entry name" value="DHC"/>
</dbReference>